<dbReference type="PANTHER" id="PTHR47162">
    <property type="entry name" value="OS02G0192300 PROTEIN"/>
    <property type="match status" value="1"/>
</dbReference>
<evidence type="ECO:0000256" key="3">
    <source>
        <dbReference type="ARBA" id="ARBA00022833"/>
    </source>
</evidence>
<feature type="domain" description="Zinc finger PHD-type" evidence="5">
    <location>
        <begin position="439"/>
        <end position="500"/>
    </location>
</feature>
<dbReference type="EMBL" id="CANTFM010002684">
    <property type="protein sequence ID" value="CAI5747223.1"/>
    <property type="molecule type" value="Genomic_DNA"/>
</dbReference>
<gene>
    <name evidence="6" type="ORF">PDE001_LOCUS12146</name>
</gene>
<dbReference type="AlphaFoldDB" id="A0AAV0VF66"/>
<evidence type="ECO:0000256" key="4">
    <source>
        <dbReference type="SAM" id="MobiDB-lite"/>
    </source>
</evidence>
<proteinExistence type="predicted"/>
<protein>
    <recommendedName>
        <fullName evidence="5">Zinc finger PHD-type domain-containing protein</fullName>
    </recommendedName>
</protein>
<dbReference type="InterPro" id="IPR013083">
    <property type="entry name" value="Znf_RING/FYVE/PHD"/>
</dbReference>
<dbReference type="Proteomes" id="UP001162029">
    <property type="component" value="Unassembled WGS sequence"/>
</dbReference>
<keyword evidence="3" id="KW-0862">Zinc</keyword>
<feature type="domain" description="Zinc finger PHD-type" evidence="5">
    <location>
        <begin position="338"/>
        <end position="390"/>
    </location>
</feature>
<feature type="region of interest" description="Disordered" evidence="4">
    <location>
        <begin position="606"/>
        <end position="628"/>
    </location>
</feature>
<accession>A0AAV0VF66</accession>
<dbReference type="Gene3D" id="3.30.40.10">
    <property type="entry name" value="Zinc/RING finger domain, C3HC4 (zinc finger)"/>
    <property type="match status" value="4"/>
</dbReference>
<organism evidence="6 7">
    <name type="scientific">Peronospora destructor</name>
    <dbReference type="NCBI Taxonomy" id="86335"/>
    <lineage>
        <taxon>Eukaryota</taxon>
        <taxon>Sar</taxon>
        <taxon>Stramenopiles</taxon>
        <taxon>Oomycota</taxon>
        <taxon>Peronosporomycetes</taxon>
        <taxon>Peronosporales</taxon>
        <taxon>Peronosporaceae</taxon>
        <taxon>Peronospora</taxon>
    </lineage>
</organism>
<evidence type="ECO:0000259" key="5">
    <source>
        <dbReference type="SMART" id="SM00249"/>
    </source>
</evidence>
<dbReference type="PANTHER" id="PTHR47162:SF10">
    <property type="entry name" value="METHYL-CPG-BINDING DOMAIN-CONTAINING PROTEIN 9 ISOFORM X1"/>
    <property type="match status" value="1"/>
</dbReference>
<dbReference type="InterPro" id="IPR001965">
    <property type="entry name" value="Znf_PHD"/>
</dbReference>
<dbReference type="SMART" id="SM00249">
    <property type="entry name" value="PHD"/>
    <property type="match status" value="3"/>
</dbReference>
<comment type="caution">
    <text evidence="6">The sequence shown here is derived from an EMBL/GenBank/DDBJ whole genome shotgun (WGS) entry which is preliminary data.</text>
</comment>
<name>A0AAV0VF66_9STRA</name>
<dbReference type="SUPFAM" id="SSF57903">
    <property type="entry name" value="FYVE/PHD zinc finger"/>
    <property type="match status" value="3"/>
</dbReference>
<keyword evidence="7" id="KW-1185">Reference proteome</keyword>
<reference evidence="6" key="1">
    <citation type="submission" date="2022-12" db="EMBL/GenBank/DDBJ databases">
        <authorList>
            <person name="Webb A."/>
        </authorList>
    </citation>
    <scope>NUCLEOTIDE SEQUENCE</scope>
    <source>
        <strain evidence="6">Pd1</strain>
    </source>
</reference>
<evidence type="ECO:0000313" key="7">
    <source>
        <dbReference type="Proteomes" id="UP001162029"/>
    </source>
</evidence>
<evidence type="ECO:0000256" key="1">
    <source>
        <dbReference type="ARBA" id="ARBA00022723"/>
    </source>
</evidence>
<dbReference type="GO" id="GO:0008270">
    <property type="term" value="F:zinc ion binding"/>
    <property type="evidence" value="ECO:0007669"/>
    <property type="project" value="UniProtKB-KW"/>
</dbReference>
<dbReference type="InterPro" id="IPR011011">
    <property type="entry name" value="Znf_FYVE_PHD"/>
</dbReference>
<keyword evidence="1" id="KW-0479">Metal-binding</keyword>
<keyword evidence="2" id="KW-0863">Zinc-finger</keyword>
<evidence type="ECO:0000313" key="6">
    <source>
        <dbReference type="EMBL" id="CAI5747223.1"/>
    </source>
</evidence>
<evidence type="ECO:0000256" key="2">
    <source>
        <dbReference type="ARBA" id="ARBA00022771"/>
    </source>
</evidence>
<feature type="domain" description="Zinc finger PHD-type" evidence="5">
    <location>
        <begin position="56"/>
        <end position="109"/>
    </location>
</feature>
<sequence>MNLTCLECEKVVRGGTAGESSFCIQKSVRTEGHADLLVDSEIASFLDSKDVFSTETCTQLTMESMESAQVSRCCVCDGIYHTPCLLKLGDAQELKEVALGARFTCVNCRSKTDTCSAKIVKTADEAILPILVPALAFPYVRRLGKAGKAEKITITSGISMSNDKSDAEVMGQGDDNGWRVFTTAVEVCTTCRQVLIATEEKVSCLRCHNSRLHRRCMEHHQAERGSEVKKKKTYRRRGRKRRRVSSTATLDWCAPCLVENRKQMKQLMDGSIEMRTIAMLVNDRDRKPDEDVEWWMECKVCKGLFCLQDFCDPQENDRNLDEVLQNALLDDELEMRWCCGHCASFANSLEINELVTVVICDGCNEEFEMAALSPPLAEAPEGDWFCSACTDNASPLCVTAHGESSQELVTVLICNGCDRKFDMASVYPPLQSIPEGDWLCGSCVSKANDAGSSSADNSAVPLASVMLLICDLCDGEFDMKKLNPPLTEVPSGDWFCPTCTSTQSFRHQGKNCCMKAKVGMSERRRANLQYSATPIHPECLSEKETEVTVLLCDGCDHEFDPSNLHPPLLKIPEGEWFCLRMQRCPCGCISWCTDSVKSGLEQVKRVAGKTTPRNRSRNLSGPPVTDGNSVVIQPISSHTSSNASVDGSAGPPLLIPKPITIVVSSAEPRREVDGKKAISGWSFTDPTVVVAGPNDNYFTKSFDDVEESDIFIICDICFGEFKMLDVVGTDNANAVPARPWFCKPCLRAFKRSRKKRPRFSKQMVTEMQFYGRLLRATSAKVLELDAATRLGNPPNSREERRKMYELIGKSVGIFLQWDKQWVMGRVMAFHATHPTMHHTIRFDDGVVASLPLYAFPMVIGTRVMIYVKVPALQNRWWPAQVLRLNTLARKLLLPIYDDASWTPREF</sequence>